<evidence type="ECO:0000313" key="2">
    <source>
        <dbReference type="Proteomes" id="UP000215158"/>
    </source>
</evidence>
<sequence length="89" mass="9977">MNQLSVQLTPPVLSQDSAVWFSAYGFGWGYRAFALPYEAVRERLGAGDTTDQQIRLAFELGKRRILQAVEPCGEMPYEGQRVSLPAEKL</sequence>
<gene>
    <name evidence="1" type="ORF">CJU94_40385</name>
</gene>
<protein>
    <submittedName>
        <fullName evidence="1">Uncharacterized protein</fullName>
    </submittedName>
</protein>
<dbReference type="Proteomes" id="UP000215158">
    <property type="component" value="Plasmid pBN5"/>
</dbReference>
<keyword evidence="1" id="KW-0614">Plasmid</keyword>
<evidence type="ECO:0000313" key="1">
    <source>
        <dbReference type="EMBL" id="ASW04404.1"/>
    </source>
</evidence>
<dbReference type="AlphaFoldDB" id="A0A248VZH4"/>
<reference evidence="1 2" key="1">
    <citation type="submission" date="2017-08" db="EMBL/GenBank/DDBJ databases">
        <title>Identification and genetic characteristics of simultaneous BTEX- and naphthalene-degrading Paraburkholderia sp. BN5 isolated from petroleum-contaminated soil.</title>
        <authorList>
            <person name="Lee Y."/>
            <person name="Jeon C.O."/>
        </authorList>
    </citation>
    <scope>NUCLEOTIDE SEQUENCE [LARGE SCALE GENOMIC DNA]</scope>
    <source>
        <strain evidence="1 2">BN5</strain>
        <plasmid evidence="1 2">pBN5</plasmid>
    </source>
</reference>
<accession>A0A248VZH4</accession>
<dbReference type="EMBL" id="CP022995">
    <property type="protein sequence ID" value="ASW04404.1"/>
    <property type="molecule type" value="Genomic_DNA"/>
</dbReference>
<keyword evidence="2" id="KW-1185">Reference proteome</keyword>
<geneLocation type="plasmid" evidence="1 2">
    <name>pBN5</name>
</geneLocation>
<proteinExistence type="predicted"/>
<dbReference type="KEGG" id="parb:CJU94_40385"/>
<name>A0A248VZH4_9BURK</name>
<organism evidence="1 2">
    <name type="scientific">Paraburkholderia aromaticivorans</name>
    <dbReference type="NCBI Taxonomy" id="2026199"/>
    <lineage>
        <taxon>Bacteria</taxon>
        <taxon>Pseudomonadati</taxon>
        <taxon>Pseudomonadota</taxon>
        <taxon>Betaproteobacteria</taxon>
        <taxon>Burkholderiales</taxon>
        <taxon>Burkholderiaceae</taxon>
        <taxon>Paraburkholderia</taxon>
    </lineage>
</organism>